<feature type="compositionally biased region" description="Acidic residues" evidence="7">
    <location>
        <begin position="362"/>
        <end position="376"/>
    </location>
</feature>
<feature type="transmembrane region" description="Helical" evidence="8">
    <location>
        <begin position="257"/>
        <end position="277"/>
    </location>
</feature>
<feature type="region of interest" description="Disordered" evidence="7">
    <location>
        <begin position="337"/>
        <end position="428"/>
    </location>
</feature>
<feature type="transmembrane region" description="Helical" evidence="8">
    <location>
        <begin position="520"/>
        <end position="539"/>
    </location>
</feature>
<dbReference type="STRING" id="888268.A0A1E5W056"/>
<feature type="domain" description="Amino acid transporter transmembrane" evidence="9">
    <location>
        <begin position="135"/>
        <end position="221"/>
    </location>
</feature>
<keyword evidence="6 8" id="KW-0472">Membrane</keyword>
<evidence type="ECO:0000256" key="1">
    <source>
        <dbReference type="ARBA" id="ARBA00004370"/>
    </source>
</evidence>
<gene>
    <name evidence="10" type="ORF">BAE44_0008251</name>
</gene>
<evidence type="ECO:0000256" key="6">
    <source>
        <dbReference type="ARBA" id="ARBA00023136"/>
    </source>
</evidence>
<evidence type="ECO:0000256" key="7">
    <source>
        <dbReference type="SAM" id="MobiDB-lite"/>
    </source>
</evidence>
<dbReference type="OrthoDB" id="655540at2759"/>
<evidence type="ECO:0000256" key="2">
    <source>
        <dbReference type="ARBA" id="ARBA00022448"/>
    </source>
</evidence>
<evidence type="ECO:0000256" key="8">
    <source>
        <dbReference type="SAM" id="Phobius"/>
    </source>
</evidence>
<name>A0A1E5W056_9POAL</name>
<keyword evidence="11" id="KW-1185">Reference proteome</keyword>
<reference evidence="10 11" key="1">
    <citation type="submission" date="2016-09" db="EMBL/GenBank/DDBJ databases">
        <title>The draft genome of Dichanthelium oligosanthes: A C3 panicoid grass species.</title>
        <authorList>
            <person name="Studer A.J."/>
            <person name="Schnable J.C."/>
            <person name="Brutnell T.P."/>
        </authorList>
    </citation>
    <scope>NUCLEOTIDE SEQUENCE [LARGE SCALE GENOMIC DNA]</scope>
    <source>
        <strain evidence="11">cv. Kellogg 1175</strain>
        <tissue evidence="10">Leaf</tissue>
    </source>
</reference>
<dbReference type="AlphaFoldDB" id="A0A1E5W056"/>
<comment type="caution">
    <text evidence="10">The sequence shown here is derived from an EMBL/GenBank/DDBJ whole genome shotgun (WGS) entry which is preliminary data.</text>
</comment>
<feature type="compositionally biased region" description="Acidic residues" evidence="7">
    <location>
        <begin position="386"/>
        <end position="409"/>
    </location>
</feature>
<sequence length="668" mass="71438">MAAAAGWKEEHSVMEDGDIEDCLHGGGHGGSEDDKAEAEAEAGSLISQRWPRSFREATDTFTIAAPPGFGHLGGGDGSGLGSDLKLPLLSPDKPEGKQDSVKNLLPEPLGSVLCDGKLSDNLQQAATAPITQECSLTQTVFNGVNVLAGIGIFSAPYTISEAGWASLVVLAFFAIVCCYTGVLLKYCFESKDGVKTFPDIGEAAFGKIGRLLISIVLYTELYVIIPFTKYSLVLNPLARSIEELRPAGFLTDRVFSVMLRTALVASTVCIAFLLPFFGLVMALIGSLLSILVALIMPALCFLKIARNRATRSQRLSATQFQPALSVVSSCARLRVPTAREGGGQRSKMAAGAAEKPRKEQEKEEEEDDLVLEDGGIEESPRRSFDDGDDYEEDGGGGEDDDDDDDDERDGDGVGSPHSFQSRQWPRSYRETTDTYTIAASPSFGYLGPSTSKYSLLDLGRSGLGSDLKLPLVSDKVDGKQDSVKNLPKTLGSIRDERVSFHLQHTGEVYISQGCNVTQTVFNGINVLAGVGLLSTPFTIHEAGWTGLAVLVCFATVCFYTGILLKHCFESKDGISSYPDIGEAAFGRIGRLFISVTGGVIATLLVFASVGLVGATDGIGFHSTGKAVNWSGMPFAIGVYGFCYSGHSVFPNIYQSMSDRSKFPKALFI</sequence>
<feature type="transmembrane region" description="Helical" evidence="8">
    <location>
        <begin position="591"/>
        <end position="614"/>
    </location>
</feature>
<keyword evidence="5 8" id="KW-1133">Transmembrane helix</keyword>
<dbReference type="GO" id="GO:0016020">
    <property type="term" value="C:membrane"/>
    <property type="evidence" value="ECO:0007669"/>
    <property type="project" value="UniProtKB-SubCell"/>
</dbReference>
<protein>
    <recommendedName>
        <fullName evidence="9">Amino acid transporter transmembrane domain-containing protein</fullName>
    </recommendedName>
</protein>
<feature type="transmembrane region" description="Helical" evidence="8">
    <location>
        <begin position="634"/>
        <end position="653"/>
    </location>
</feature>
<feature type="domain" description="Amino acid transporter transmembrane" evidence="9">
    <location>
        <begin position="515"/>
        <end position="596"/>
    </location>
</feature>
<evidence type="ECO:0000313" key="10">
    <source>
        <dbReference type="EMBL" id="OEL30731.1"/>
    </source>
</evidence>
<accession>A0A1E5W056</accession>
<evidence type="ECO:0000256" key="5">
    <source>
        <dbReference type="ARBA" id="ARBA00022989"/>
    </source>
</evidence>
<dbReference type="InterPro" id="IPR013057">
    <property type="entry name" value="AA_transpt_TM"/>
</dbReference>
<feature type="transmembrane region" description="Helical" evidence="8">
    <location>
        <begin position="545"/>
        <end position="564"/>
    </location>
</feature>
<evidence type="ECO:0000313" key="11">
    <source>
        <dbReference type="Proteomes" id="UP000095767"/>
    </source>
</evidence>
<dbReference type="PANTHER" id="PTHR48017">
    <property type="entry name" value="OS05G0424000 PROTEIN-RELATED"/>
    <property type="match status" value="1"/>
</dbReference>
<feature type="non-terminal residue" evidence="10">
    <location>
        <position position="668"/>
    </location>
</feature>
<feature type="transmembrane region" description="Helical" evidence="8">
    <location>
        <begin position="283"/>
        <end position="305"/>
    </location>
</feature>
<dbReference type="Pfam" id="PF01490">
    <property type="entry name" value="Aa_trans"/>
    <property type="match status" value="2"/>
</dbReference>
<dbReference type="Proteomes" id="UP000095767">
    <property type="component" value="Unassembled WGS sequence"/>
</dbReference>
<dbReference type="EMBL" id="LWDX02024952">
    <property type="protein sequence ID" value="OEL30731.1"/>
    <property type="molecule type" value="Genomic_DNA"/>
</dbReference>
<proteinExistence type="predicted"/>
<evidence type="ECO:0000256" key="3">
    <source>
        <dbReference type="ARBA" id="ARBA00022692"/>
    </source>
</evidence>
<evidence type="ECO:0000256" key="4">
    <source>
        <dbReference type="ARBA" id="ARBA00022970"/>
    </source>
</evidence>
<keyword evidence="2" id="KW-0813">Transport</keyword>
<feature type="transmembrane region" description="Helical" evidence="8">
    <location>
        <begin position="164"/>
        <end position="188"/>
    </location>
</feature>
<dbReference type="GO" id="GO:0006865">
    <property type="term" value="P:amino acid transport"/>
    <property type="evidence" value="ECO:0007669"/>
    <property type="project" value="UniProtKB-KW"/>
</dbReference>
<comment type="subcellular location">
    <subcellularLocation>
        <location evidence="1">Membrane</location>
    </subcellularLocation>
</comment>
<feature type="region of interest" description="Disordered" evidence="7">
    <location>
        <begin position="1"/>
        <end position="49"/>
    </location>
</feature>
<keyword evidence="3 8" id="KW-0812">Transmembrane</keyword>
<keyword evidence="4" id="KW-0029">Amino-acid transport</keyword>
<evidence type="ECO:0000259" key="9">
    <source>
        <dbReference type="Pfam" id="PF01490"/>
    </source>
</evidence>
<organism evidence="10 11">
    <name type="scientific">Dichanthelium oligosanthes</name>
    <dbReference type="NCBI Taxonomy" id="888268"/>
    <lineage>
        <taxon>Eukaryota</taxon>
        <taxon>Viridiplantae</taxon>
        <taxon>Streptophyta</taxon>
        <taxon>Embryophyta</taxon>
        <taxon>Tracheophyta</taxon>
        <taxon>Spermatophyta</taxon>
        <taxon>Magnoliopsida</taxon>
        <taxon>Liliopsida</taxon>
        <taxon>Poales</taxon>
        <taxon>Poaceae</taxon>
        <taxon>PACMAD clade</taxon>
        <taxon>Panicoideae</taxon>
        <taxon>Panicodae</taxon>
        <taxon>Paniceae</taxon>
        <taxon>Dichantheliinae</taxon>
        <taxon>Dichanthelium</taxon>
    </lineage>
</organism>